<dbReference type="Gene3D" id="1.20.1720.10">
    <property type="entry name" value="Multidrug resistance protein D"/>
    <property type="match status" value="1"/>
</dbReference>
<sequence>MLIAPYLIGKFGVEKTLKIGLIFTISSGFIMLNENNTAISFMIPIFINSAGTSLTLGTSSSLAISTFSNNIGRVSALLGFIQIGGAGLFVLIIQIFELSSPSQLALHMIMLLPALLVLTLSKKILLKMNAS</sequence>
<reference evidence="2" key="1">
    <citation type="journal article" date="2014" name="Int. J. Syst. Evol. Microbiol.">
        <title>Complete genome sequence of Corynebacterium casei LMG S-19264T (=DSM 44701T), isolated from a smear-ripened cheese.</title>
        <authorList>
            <consortium name="US DOE Joint Genome Institute (JGI-PGF)"/>
            <person name="Walter F."/>
            <person name="Albersmeier A."/>
            <person name="Kalinowski J."/>
            <person name="Ruckert C."/>
        </authorList>
    </citation>
    <scope>NUCLEOTIDE SEQUENCE</scope>
    <source>
        <strain evidence="2">CGMCC 1.7086</strain>
    </source>
</reference>
<dbReference type="Proteomes" id="UP000606935">
    <property type="component" value="Unassembled WGS sequence"/>
</dbReference>
<dbReference type="SUPFAM" id="SSF103473">
    <property type="entry name" value="MFS general substrate transporter"/>
    <property type="match status" value="1"/>
</dbReference>
<keyword evidence="1" id="KW-0472">Membrane</keyword>
<name>A0A917YWW0_9ALTE</name>
<feature type="transmembrane region" description="Helical" evidence="1">
    <location>
        <begin position="12"/>
        <end position="32"/>
    </location>
</feature>
<feature type="transmembrane region" description="Helical" evidence="1">
    <location>
        <begin position="38"/>
        <end position="64"/>
    </location>
</feature>
<feature type="transmembrane region" description="Helical" evidence="1">
    <location>
        <begin position="102"/>
        <end position="121"/>
    </location>
</feature>
<evidence type="ECO:0000313" key="3">
    <source>
        <dbReference type="Proteomes" id="UP000606935"/>
    </source>
</evidence>
<gene>
    <name evidence="2" type="ORF">GCM10010982_12290</name>
</gene>
<feature type="transmembrane region" description="Helical" evidence="1">
    <location>
        <begin position="76"/>
        <end position="96"/>
    </location>
</feature>
<dbReference type="AlphaFoldDB" id="A0A917YWW0"/>
<dbReference type="InterPro" id="IPR036259">
    <property type="entry name" value="MFS_trans_sf"/>
</dbReference>
<organism evidence="2 3">
    <name type="scientific">Bowmanella pacifica</name>
    <dbReference type="NCBI Taxonomy" id="502051"/>
    <lineage>
        <taxon>Bacteria</taxon>
        <taxon>Pseudomonadati</taxon>
        <taxon>Pseudomonadota</taxon>
        <taxon>Gammaproteobacteria</taxon>
        <taxon>Alteromonadales</taxon>
        <taxon>Alteromonadaceae</taxon>
        <taxon>Bowmanella</taxon>
    </lineage>
</organism>
<reference evidence="2" key="2">
    <citation type="submission" date="2020-09" db="EMBL/GenBank/DDBJ databases">
        <authorList>
            <person name="Sun Q."/>
            <person name="Zhou Y."/>
        </authorList>
    </citation>
    <scope>NUCLEOTIDE SEQUENCE</scope>
    <source>
        <strain evidence="2">CGMCC 1.7086</strain>
    </source>
</reference>
<dbReference type="EMBL" id="BMLS01000002">
    <property type="protein sequence ID" value="GGO66972.1"/>
    <property type="molecule type" value="Genomic_DNA"/>
</dbReference>
<comment type="caution">
    <text evidence="2">The sequence shown here is derived from an EMBL/GenBank/DDBJ whole genome shotgun (WGS) entry which is preliminary data.</text>
</comment>
<keyword evidence="1" id="KW-0812">Transmembrane</keyword>
<evidence type="ECO:0000313" key="2">
    <source>
        <dbReference type="EMBL" id="GGO66972.1"/>
    </source>
</evidence>
<proteinExistence type="predicted"/>
<protein>
    <submittedName>
        <fullName evidence="2">Uncharacterized protein</fullName>
    </submittedName>
</protein>
<keyword evidence="3" id="KW-1185">Reference proteome</keyword>
<accession>A0A917YWW0</accession>
<evidence type="ECO:0000256" key="1">
    <source>
        <dbReference type="SAM" id="Phobius"/>
    </source>
</evidence>
<keyword evidence="1" id="KW-1133">Transmembrane helix</keyword>